<organism evidence="2 3">
    <name type="scientific">Clunio marinus</name>
    <dbReference type="NCBI Taxonomy" id="568069"/>
    <lineage>
        <taxon>Eukaryota</taxon>
        <taxon>Metazoa</taxon>
        <taxon>Ecdysozoa</taxon>
        <taxon>Arthropoda</taxon>
        <taxon>Hexapoda</taxon>
        <taxon>Insecta</taxon>
        <taxon>Pterygota</taxon>
        <taxon>Neoptera</taxon>
        <taxon>Endopterygota</taxon>
        <taxon>Diptera</taxon>
        <taxon>Nematocera</taxon>
        <taxon>Chironomoidea</taxon>
        <taxon>Chironomidae</taxon>
        <taxon>Clunio</taxon>
    </lineage>
</organism>
<dbReference type="Proteomes" id="UP000183832">
    <property type="component" value="Unassembled WGS sequence"/>
</dbReference>
<accession>A0A1J1J414</accession>
<evidence type="ECO:0000313" key="2">
    <source>
        <dbReference type="EMBL" id="CRL06214.1"/>
    </source>
</evidence>
<evidence type="ECO:0000313" key="3">
    <source>
        <dbReference type="Proteomes" id="UP000183832"/>
    </source>
</evidence>
<feature type="signal peptide" evidence="1">
    <location>
        <begin position="1"/>
        <end position="18"/>
    </location>
</feature>
<feature type="chain" id="PRO_5012204660" evidence="1">
    <location>
        <begin position="19"/>
        <end position="152"/>
    </location>
</feature>
<gene>
    <name evidence="2" type="ORF">CLUMA_CG018988</name>
</gene>
<dbReference type="AlphaFoldDB" id="A0A1J1J414"/>
<evidence type="ECO:0000256" key="1">
    <source>
        <dbReference type="SAM" id="SignalP"/>
    </source>
</evidence>
<keyword evidence="3" id="KW-1185">Reference proteome</keyword>
<proteinExistence type="predicted"/>
<protein>
    <submittedName>
        <fullName evidence="2">CLUMA_CG018988, isoform A</fullName>
    </submittedName>
</protein>
<keyword evidence="1" id="KW-0732">Signal</keyword>
<reference evidence="2 3" key="1">
    <citation type="submission" date="2015-04" db="EMBL/GenBank/DDBJ databases">
        <authorList>
            <person name="Syromyatnikov M.Y."/>
            <person name="Popov V.N."/>
        </authorList>
    </citation>
    <scope>NUCLEOTIDE SEQUENCE [LARGE SCALE GENOMIC DNA]</scope>
</reference>
<sequence length="152" mass="16324">MKVLLLIILSTFASEIASDHGPHEPEKCCTIVSSCLYKRNGELKVAKLDECPVAPCCGLNQDLVTRGEKCCCEGDNSYYLDRPDPDSPGPENLGMCITNESGLVTGGYSDPCPSVSTCAVNYVMAYGINPNTGLTDKCCCVAKDDKDSIHFD</sequence>
<name>A0A1J1J414_9DIPT</name>
<dbReference type="EMBL" id="CVRI01000066">
    <property type="protein sequence ID" value="CRL06214.1"/>
    <property type="molecule type" value="Genomic_DNA"/>
</dbReference>